<reference evidence="7 8" key="1">
    <citation type="submission" date="2021-03" db="EMBL/GenBank/DDBJ databases">
        <title>Sequencing the genomes of 1000 actinobacteria strains.</title>
        <authorList>
            <person name="Klenk H.-P."/>
        </authorList>
    </citation>
    <scope>NUCLEOTIDE SEQUENCE [LARGE SCALE GENOMIC DNA]</scope>
    <source>
        <strain evidence="7 8">DSM 46670</strain>
    </source>
</reference>
<gene>
    <name evidence="7" type="ORF">JOF56_009312</name>
</gene>
<dbReference type="Proteomes" id="UP001519332">
    <property type="component" value="Unassembled WGS sequence"/>
</dbReference>
<dbReference type="NCBIfam" id="TIGR00792">
    <property type="entry name" value="gph"/>
    <property type="match status" value="1"/>
</dbReference>
<sequence>MLFYLTNIAGIGAAVAGTILLVGQLLNGVTDLLVGVFIDKTKTRWGKTRPWILVTAIPMGLSLVLLFSVPSGFSETGKIAWAFIMYALLMAVFFTASNIAYSALLAVLTPSPKTRVTLTTFRFFMALLTTLIVSSITLPLIQTLGNDQHAWTSLTSIYGIIAAVTLLIVFFGTKERVVTAATAADAEPEQPLGTRLKNLFHNRYFVLAGLLFIAFYLLSGLAQGSGVYYATNILGDASLFSILSIATILPSLIGISFMPAIMGRYGKRPIFLIGLGIMLIGSLLPLFGPHSFELILISQLIRGVGQIPLTAGLFAIVADVVDYSEWKHGVRSDGLIYSAAIFGQKVGGGFGAAAVGWLLSWGAYDAKVVHQSAAANQAIFGAYIYLPIALIVVVGIIVYFFRIEQYTPQVQAFLRKKREQTQAAS</sequence>
<feature type="transmembrane region" description="Helical" evidence="5">
    <location>
        <begin position="204"/>
        <end position="231"/>
    </location>
</feature>
<dbReference type="SUPFAM" id="SSF103473">
    <property type="entry name" value="MFS general substrate transporter"/>
    <property type="match status" value="1"/>
</dbReference>
<dbReference type="EMBL" id="JAGINW010000001">
    <property type="protein sequence ID" value="MBP2328927.1"/>
    <property type="molecule type" value="Genomic_DNA"/>
</dbReference>
<feature type="transmembrane region" description="Helical" evidence="5">
    <location>
        <begin position="50"/>
        <end position="73"/>
    </location>
</feature>
<feature type="transmembrane region" description="Helical" evidence="5">
    <location>
        <begin position="237"/>
        <end position="258"/>
    </location>
</feature>
<dbReference type="InterPro" id="IPR020846">
    <property type="entry name" value="MFS_dom"/>
</dbReference>
<evidence type="ECO:0000313" key="8">
    <source>
        <dbReference type="Proteomes" id="UP001519332"/>
    </source>
</evidence>
<feature type="transmembrane region" description="Helical" evidence="5">
    <location>
        <begin position="300"/>
        <end position="323"/>
    </location>
</feature>
<feature type="transmembrane region" description="Helical" evidence="5">
    <location>
        <begin position="79"/>
        <end position="108"/>
    </location>
</feature>
<proteinExistence type="predicted"/>
<evidence type="ECO:0000259" key="6">
    <source>
        <dbReference type="PROSITE" id="PS50850"/>
    </source>
</evidence>
<dbReference type="Gene3D" id="1.20.1250.20">
    <property type="entry name" value="MFS general substrate transporter like domains"/>
    <property type="match status" value="2"/>
</dbReference>
<dbReference type="InterPro" id="IPR039672">
    <property type="entry name" value="MFS_2"/>
</dbReference>
<feature type="transmembrane region" description="Helical" evidence="5">
    <location>
        <begin position="12"/>
        <end position="38"/>
    </location>
</feature>
<feature type="transmembrane region" description="Helical" evidence="5">
    <location>
        <begin position="120"/>
        <end position="141"/>
    </location>
</feature>
<keyword evidence="2 5" id="KW-0812">Transmembrane</keyword>
<keyword evidence="3 5" id="KW-1133">Transmembrane helix</keyword>
<accession>A0ABS4TX21</accession>
<feature type="domain" description="Major facilitator superfamily (MFS) profile" evidence="6">
    <location>
        <begin position="1"/>
        <end position="407"/>
    </location>
</feature>
<evidence type="ECO:0000256" key="3">
    <source>
        <dbReference type="ARBA" id="ARBA00022989"/>
    </source>
</evidence>
<evidence type="ECO:0000256" key="4">
    <source>
        <dbReference type="ARBA" id="ARBA00023136"/>
    </source>
</evidence>
<dbReference type="PANTHER" id="PTHR11328">
    <property type="entry name" value="MAJOR FACILITATOR SUPERFAMILY DOMAIN-CONTAINING PROTEIN"/>
    <property type="match status" value="1"/>
</dbReference>
<evidence type="ECO:0000256" key="2">
    <source>
        <dbReference type="ARBA" id="ARBA00022692"/>
    </source>
</evidence>
<evidence type="ECO:0000313" key="7">
    <source>
        <dbReference type="EMBL" id="MBP2328927.1"/>
    </source>
</evidence>
<dbReference type="InterPro" id="IPR001927">
    <property type="entry name" value="Na/Gal_symport"/>
</dbReference>
<dbReference type="PROSITE" id="PS50850">
    <property type="entry name" value="MFS"/>
    <property type="match status" value="1"/>
</dbReference>
<feature type="transmembrane region" description="Helical" evidence="5">
    <location>
        <begin position="153"/>
        <end position="172"/>
    </location>
</feature>
<dbReference type="PANTHER" id="PTHR11328:SF24">
    <property type="entry name" value="MAJOR FACILITATOR SUPERFAMILY (MFS) PROFILE DOMAIN-CONTAINING PROTEIN"/>
    <property type="match status" value="1"/>
</dbReference>
<comment type="subcellular location">
    <subcellularLocation>
        <location evidence="1">Cell membrane</location>
        <topology evidence="1">Multi-pass membrane protein</topology>
    </subcellularLocation>
</comment>
<evidence type="ECO:0000256" key="1">
    <source>
        <dbReference type="ARBA" id="ARBA00004651"/>
    </source>
</evidence>
<organism evidence="7 8">
    <name type="scientific">Kibdelosporangium banguiense</name>
    <dbReference type="NCBI Taxonomy" id="1365924"/>
    <lineage>
        <taxon>Bacteria</taxon>
        <taxon>Bacillati</taxon>
        <taxon>Actinomycetota</taxon>
        <taxon>Actinomycetes</taxon>
        <taxon>Pseudonocardiales</taxon>
        <taxon>Pseudonocardiaceae</taxon>
        <taxon>Kibdelosporangium</taxon>
    </lineage>
</organism>
<feature type="transmembrane region" description="Helical" evidence="5">
    <location>
        <begin position="335"/>
        <end position="359"/>
    </location>
</feature>
<dbReference type="InterPro" id="IPR036259">
    <property type="entry name" value="MFS_trans_sf"/>
</dbReference>
<comment type="caution">
    <text evidence="7">The sequence shown here is derived from an EMBL/GenBank/DDBJ whole genome shotgun (WGS) entry which is preliminary data.</text>
</comment>
<keyword evidence="8" id="KW-1185">Reference proteome</keyword>
<dbReference type="CDD" id="cd17332">
    <property type="entry name" value="MFS_MelB_like"/>
    <property type="match status" value="1"/>
</dbReference>
<dbReference type="Pfam" id="PF13347">
    <property type="entry name" value="MFS_2"/>
    <property type="match status" value="1"/>
</dbReference>
<name>A0ABS4TX21_9PSEU</name>
<keyword evidence="4 5" id="KW-0472">Membrane</keyword>
<feature type="transmembrane region" description="Helical" evidence="5">
    <location>
        <begin position="379"/>
        <end position="401"/>
    </location>
</feature>
<evidence type="ECO:0000256" key="5">
    <source>
        <dbReference type="SAM" id="Phobius"/>
    </source>
</evidence>
<feature type="transmembrane region" description="Helical" evidence="5">
    <location>
        <begin position="270"/>
        <end position="288"/>
    </location>
</feature>
<protein>
    <submittedName>
        <fullName evidence="7">GPH family glycoside/pentoside/hexuronide:cation symporter</fullName>
    </submittedName>
</protein>